<feature type="domain" description="PurM-like C-terminal" evidence="3">
    <location>
        <begin position="159"/>
        <end position="309"/>
    </location>
</feature>
<dbReference type="InterPro" id="IPR036921">
    <property type="entry name" value="PurM-like_N_sf"/>
</dbReference>
<comment type="similarity">
    <text evidence="1">Belongs to the HypE family.</text>
</comment>
<dbReference type="PANTHER" id="PTHR30303">
    <property type="entry name" value="HYDROGENASE ISOENZYMES FORMATION PROTEIN HYPE"/>
    <property type="match status" value="1"/>
</dbReference>
<dbReference type="InterPro" id="IPR036676">
    <property type="entry name" value="PurM-like_C_sf"/>
</dbReference>
<dbReference type="PIRSF" id="PIRSF005644">
    <property type="entry name" value="Hdrgns_mtr_HypE"/>
    <property type="match status" value="1"/>
</dbReference>
<feature type="domain" description="PurM-like N-terminal" evidence="2">
    <location>
        <begin position="41"/>
        <end position="147"/>
    </location>
</feature>
<dbReference type="Gene3D" id="3.30.1330.10">
    <property type="entry name" value="PurM-like, N-terminal domain"/>
    <property type="match status" value="1"/>
</dbReference>
<comment type="caution">
    <text evidence="4">The sequence shown here is derived from an EMBL/GenBank/DDBJ whole genome shotgun (WGS) entry which is preliminary data.</text>
</comment>
<dbReference type="PANTHER" id="PTHR30303:SF4">
    <property type="entry name" value="HYDROGENASE EXPRESSION_FORMATION PROTEIN HYPE"/>
    <property type="match status" value="1"/>
</dbReference>
<evidence type="ECO:0000259" key="2">
    <source>
        <dbReference type="Pfam" id="PF00586"/>
    </source>
</evidence>
<name>A0ABS9EKR3_9BACT</name>
<dbReference type="InterPro" id="IPR011854">
    <property type="entry name" value="HypE"/>
</dbReference>
<dbReference type="Pfam" id="PF00586">
    <property type="entry name" value="AIRS"/>
    <property type="match status" value="1"/>
</dbReference>
<dbReference type="InterPro" id="IPR016188">
    <property type="entry name" value="PurM-like_N"/>
</dbReference>
<evidence type="ECO:0000313" key="5">
    <source>
        <dbReference type="Proteomes" id="UP001200430"/>
    </source>
</evidence>
<dbReference type="SUPFAM" id="SSF55326">
    <property type="entry name" value="PurM N-terminal domain-like"/>
    <property type="match status" value="1"/>
</dbReference>
<evidence type="ECO:0000259" key="3">
    <source>
        <dbReference type="Pfam" id="PF02769"/>
    </source>
</evidence>
<protein>
    <submittedName>
        <fullName evidence="4">AIR synthase-related protein</fullName>
    </submittedName>
</protein>
<dbReference type="Pfam" id="PF02769">
    <property type="entry name" value="AIRS_C"/>
    <property type="match status" value="1"/>
</dbReference>
<sequence length="330" mass="35748">MSSMTDRKYQVGKLPPAELENQILRYCGAPRPEVIVGPGIGEDAALIEWPEGALLTVSSDPIVGAEEGAGRYLVHVNANDIACKGGDPAYLVVTLIVPVSMGKAFAEKTMAEIDQVCREIGVAVVGGHTEMTDRYEKPVVMGTMIGTTSYRYSSADLAPGDGIIATKHIGLEGMAILANDRPDLLSFMSRDEISSIRSWLDEISVVPEARKIRHLAKYMHDPTEGGFLGGLSELSRLGRTGVDLYRENLPLHPLTIRASEEIGFDPLKLISSGVLLVVVSYEDVEESLRILESCGIAGSLVGRITEKKGNLEISTEEELWRVLGMAGRRI</sequence>
<evidence type="ECO:0000313" key="4">
    <source>
        <dbReference type="EMBL" id="MCF4141802.1"/>
    </source>
</evidence>
<dbReference type="Gene3D" id="3.90.650.10">
    <property type="entry name" value="PurM-like C-terminal domain"/>
    <property type="match status" value="1"/>
</dbReference>
<keyword evidence="5" id="KW-1185">Reference proteome</keyword>
<dbReference type="RefSeq" id="WP_236098531.1">
    <property type="nucleotide sequence ID" value="NZ_JAKGUD010000002.1"/>
</dbReference>
<dbReference type="InterPro" id="IPR010918">
    <property type="entry name" value="PurM-like_C_dom"/>
</dbReference>
<dbReference type="EMBL" id="JAKGUD010000002">
    <property type="protein sequence ID" value="MCF4141802.1"/>
    <property type="molecule type" value="Genomic_DNA"/>
</dbReference>
<reference evidence="4 5" key="1">
    <citation type="submission" date="2022-01" db="EMBL/GenBank/DDBJ databases">
        <title>Dethiosulfovibrio faecalis sp. nov., a novel proteolytic, non-sulfur-reducing bacterium isolated from a marine aquaculture solid waste bioreactor.</title>
        <authorList>
            <person name="Grabowski S."/>
            <person name="Apolinario E."/>
            <person name="Schneider N."/>
            <person name="Marshall C.W."/>
            <person name="Sowers K.R."/>
        </authorList>
    </citation>
    <scope>NUCLEOTIDE SEQUENCE [LARGE SCALE GENOMIC DNA]</scope>
    <source>
        <strain evidence="4 5">DSM 12537</strain>
    </source>
</reference>
<dbReference type="SUPFAM" id="SSF56042">
    <property type="entry name" value="PurM C-terminal domain-like"/>
    <property type="match status" value="1"/>
</dbReference>
<organism evidence="4 5">
    <name type="scientific">Dethiosulfovibrio marinus</name>
    <dbReference type="NCBI Taxonomy" id="133532"/>
    <lineage>
        <taxon>Bacteria</taxon>
        <taxon>Thermotogati</taxon>
        <taxon>Synergistota</taxon>
        <taxon>Synergistia</taxon>
        <taxon>Synergistales</taxon>
        <taxon>Dethiosulfovibrionaceae</taxon>
        <taxon>Dethiosulfovibrio</taxon>
    </lineage>
</organism>
<dbReference type="Proteomes" id="UP001200430">
    <property type="component" value="Unassembled WGS sequence"/>
</dbReference>
<proteinExistence type="inferred from homology"/>
<evidence type="ECO:0000256" key="1">
    <source>
        <dbReference type="ARBA" id="ARBA00006243"/>
    </source>
</evidence>
<gene>
    <name evidence="4" type="ORF">L2W38_03080</name>
</gene>
<accession>A0ABS9EKR3</accession>